<sequence length="45" mass="4906">SLSVGKDGVTVLGVINHGSKFMIDRRDVDKFVNLLTMENSPMVKG</sequence>
<comment type="caution">
    <text evidence="1">The sequence shown here is derived from an EMBL/GenBank/DDBJ whole genome shotgun (WGS) entry which is preliminary data.</text>
</comment>
<feature type="non-terminal residue" evidence="1">
    <location>
        <position position="1"/>
    </location>
</feature>
<organism evidence="1">
    <name type="scientific">marine sediment metagenome</name>
    <dbReference type="NCBI Taxonomy" id="412755"/>
    <lineage>
        <taxon>unclassified sequences</taxon>
        <taxon>metagenomes</taxon>
        <taxon>ecological metagenomes</taxon>
    </lineage>
</organism>
<name>X0VLA3_9ZZZZ</name>
<accession>X0VLA3</accession>
<dbReference type="AlphaFoldDB" id="X0VLA3"/>
<proteinExistence type="predicted"/>
<gene>
    <name evidence="1" type="ORF">S01H1_41746</name>
</gene>
<reference evidence="1" key="1">
    <citation type="journal article" date="2014" name="Front. Microbiol.">
        <title>High frequency of phylogenetically diverse reductive dehalogenase-homologous genes in deep subseafloor sedimentary metagenomes.</title>
        <authorList>
            <person name="Kawai M."/>
            <person name="Futagami T."/>
            <person name="Toyoda A."/>
            <person name="Takaki Y."/>
            <person name="Nishi S."/>
            <person name="Hori S."/>
            <person name="Arai W."/>
            <person name="Tsubouchi T."/>
            <person name="Morono Y."/>
            <person name="Uchiyama I."/>
            <person name="Ito T."/>
            <person name="Fujiyama A."/>
            <person name="Inagaki F."/>
            <person name="Takami H."/>
        </authorList>
    </citation>
    <scope>NUCLEOTIDE SEQUENCE</scope>
    <source>
        <strain evidence="1">Expedition CK06-06</strain>
    </source>
</reference>
<protein>
    <submittedName>
        <fullName evidence="1">Uncharacterized protein</fullName>
    </submittedName>
</protein>
<dbReference type="EMBL" id="BARS01026493">
    <property type="protein sequence ID" value="GAG01341.1"/>
    <property type="molecule type" value="Genomic_DNA"/>
</dbReference>
<evidence type="ECO:0000313" key="1">
    <source>
        <dbReference type="EMBL" id="GAG01341.1"/>
    </source>
</evidence>